<dbReference type="EMBL" id="CM009293">
    <property type="protein sequence ID" value="KAI9396757.1"/>
    <property type="molecule type" value="Genomic_DNA"/>
</dbReference>
<gene>
    <name evidence="1" type="ORF">POPTR_004G179877v4</name>
</gene>
<evidence type="ECO:0000313" key="1">
    <source>
        <dbReference type="EMBL" id="KAI9396757.1"/>
    </source>
</evidence>
<accession>A0ACC0T5E2</accession>
<proteinExistence type="predicted"/>
<keyword evidence="2" id="KW-1185">Reference proteome</keyword>
<comment type="caution">
    <text evidence="1">The sequence shown here is derived from an EMBL/GenBank/DDBJ whole genome shotgun (WGS) entry which is preliminary data.</text>
</comment>
<evidence type="ECO:0000313" key="2">
    <source>
        <dbReference type="Proteomes" id="UP000006729"/>
    </source>
</evidence>
<reference evidence="1 2" key="1">
    <citation type="journal article" date="2006" name="Science">
        <title>The genome of black cottonwood, Populus trichocarpa (Torr. &amp; Gray).</title>
        <authorList>
            <person name="Tuskan G.A."/>
            <person name="Difazio S."/>
            <person name="Jansson S."/>
            <person name="Bohlmann J."/>
            <person name="Grigoriev I."/>
            <person name="Hellsten U."/>
            <person name="Putnam N."/>
            <person name="Ralph S."/>
            <person name="Rombauts S."/>
            <person name="Salamov A."/>
            <person name="Schein J."/>
            <person name="Sterck L."/>
            <person name="Aerts A."/>
            <person name="Bhalerao R.R."/>
            <person name="Bhalerao R.P."/>
            <person name="Blaudez D."/>
            <person name="Boerjan W."/>
            <person name="Brun A."/>
            <person name="Brunner A."/>
            <person name="Busov V."/>
            <person name="Campbell M."/>
            <person name="Carlson J."/>
            <person name="Chalot M."/>
            <person name="Chapman J."/>
            <person name="Chen G.L."/>
            <person name="Cooper D."/>
            <person name="Coutinho P.M."/>
            <person name="Couturier J."/>
            <person name="Covert S."/>
            <person name="Cronk Q."/>
            <person name="Cunningham R."/>
            <person name="Davis J."/>
            <person name="Degroeve S."/>
            <person name="Dejardin A."/>
            <person name="Depamphilis C."/>
            <person name="Detter J."/>
            <person name="Dirks B."/>
            <person name="Dubchak I."/>
            <person name="Duplessis S."/>
            <person name="Ehlting J."/>
            <person name="Ellis B."/>
            <person name="Gendler K."/>
            <person name="Goodstein D."/>
            <person name="Gribskov M."/>
            <person name="Grimwood J."/>
            <person name="Groover A."/>
            <person name="Gunter L."/>
            <person name="Hamberger B."/>
            <person name="Heinze B."/>
            <person name="Helariutta Y."/>
            <person name="Henrissat B."/>
            <person name="Holligan D."/>
            <person name="Holt R."/>
            <person name="Huang W."/>
            <person name="Islam-Faridi N."/>
            <person name="Jones S."/>
            <person name="Jones-Rhoades M."/>
            <person name="Jorgensen R."/>
            <person name="Joshi C."/>
            <person name="Kangasjarvi J."/>
            <person name="Karlsson J."/>
            <person name="Kelleher C."/>
            <person name="Kirkpatrick R."/>
            <person name="Kirst M."/>
            <person name="Kohler A."/>
            <person name="Kalluri U."/>
            <person name="Larimer F."/>
            <person name="Leebens-Mack J."/>
            <person name="Leple J.C."/>
            <person name="Locascio P."/>
            <person name="Lou Y."/>
            <person name="Lucas S."/>
            <person name="Martin F."/>
            <person name="Montanini B."/>
            <person name="Napoli C."/>
            <person name="Nelson D.R."/>
            <person name="Nelson C."/>
            <person name="Nieminen K."/>
            <person name="Nilsson O."/>
            <person name="Pereda V."/>
            <person name="Peter G."/>
            <person name="Philippe R."/>
            <person name="Pilate G."/>
            <person name="Poliakov A."/>
            <person name="Razumovskaya J."/>
            <person name="Richardson P."/>
            <person name="Rinaldi C."/>
            <person name="Ritland K."/>
            <person name="Rouze P."/>
            <person name="Ryaboy D."/>
            <person name="Schmutz J."/>
            <person name="Schrader J."/>
            <person name="Segerman B."/>
            <person name="Shin H."/>
            <person name="Siddiqui A."/>
            <person name="Sterky F."/>
            <person name="Terry A."/>
            <person name="Tsai C.J."/>
            <person name="Uberbacher E."/>
            <person name="Unneberg P."/>
            <person name="Vahala J."/>
            <person name="Wall K."/>
            <person name="Wessler S."/>
            <person name="Yang G."/>
            <person name="Yin T."/>
            <person name="Douglas C."/>
            <person name="Marra M."/>
            <person name="Sandberg G."/>
            <person name="Van de Peer Y."/>
            <person name="Rokhsar D."/>
        </authorList>
    </citation>
    <scope>NUCLEOTIDE SEQUENCE [LARGE SCALE GENOMIC DNA]</scope>
    <source>
        <strain evidence="2">cv. Nisqually</strain>
    </source>
</reference>
<protein>
    <submittedName>
        <fullName evidence="1">Uncharacterized protein</fullName>
    </submittedName>
</protein>
<name>A0ACC0T5E2_POPTR</name>
<organism evidence="1 2">
    <name type="scientific">Populus trichocarpa</name>
    <name type="common">Western balsam poplar</name>
    <name type="synonym">Populus balsamifera subsp. trichocarpa</name>
    <dbReference type="NCBI Taxonomy" id="3694"/>
    <lineage>
        <taxon>Eukaryota</taxon>
        <taxon>Viridiplantae</taxon>
        <taxon>Streptophyta</taxon>
        <taxon>Embryophyta</taxon>
        <taxon>Tracheophyta</taxon>
        <taxon>Spermatophyta</taxon>
        <taxon>Magnoliopsida</taxon>
        <taxon>eudicotyledons</taxon>
        <taxon>Gunneridae</taxon>
        <taxon>Pentapetalae</taxon>
        <taxon>rosids</taxon>
        <taxon>fabids</taxon>
        <taxon>Malpighiales</taxon>
        <taxon>Salicaceae</taxon>
        <taxon>Saliceae</taxon>
        <taxon>Populus</taxon>
    </lineage>
</organism>
<sequence>MRGGGLLFWSRGRCARKKNPSGQWLRVLRSAAPSRRQSKWRGWFGSFLWPGEGAALVWFCKRRAAACARCCWLREKRKKVLWRGRLGKKPEENQLPFFPPCPIRQVCLYEGKGSSGEGRGTGDHQSSCQLLWGSCLGSSPDFQPKKRDQKMVLDPGSGSSALWAQGSRKDIKSPPSLIVKLPPLGNSV</sequence>
<dbReference type="Proteomes" id="UP000006729">
    <property type="component" value="Chromosome 4"/>
</dbReference>